<organism evidence="2 3">
    <name type="scientific">Carboxylicivirga linearis</name>
    <dbReference type="NCBI Taxonomy" id="1628157"/>
    <lineage>
        <taxon>Bacteria</taxon>
        <taxon>Pseudomonadati</taxon>
        <taxon>Bacteroidota</taxon>
        <taxon>Bacteroidia</taxon>
        <taxon>Marinilabiliales</taxon>
        <taxon>Marinilabiliaceae</taxon>
        <taxon>Carboxylicivirga</taxon>
    </lineage>
</organism>
<comment type="caution">
    <text evidence="2">The sequence shown here is derived from an EMBL/GenBank/DDBJ whole genome shotgun (WGS) entry which is preliminary data.</text>
</comment>
<sequence>MTRNVILILHIITSTLACLVTLVIVLRAIYGLRKKAAITNWDIKLPLWATILLYIQLALGTALFIFYMVDYTHGQIDLLKRTELRSRFWAVEHFILMVFTLVVSHIGWIFARKSKQSIIIYKKNLLYFGVACTMILISMAMNVIRHAV</sequence>
<keyword evidence="3" id="KW-1185">Reference proteome</keyword>
<feature type="transmembrane region" description="Helical" evidence="1">
    <location>
        <begin position="89"/>
        <end position="112"/>
    </location>
</feature>
<gene>
    <name evidence="2" type="ORF">KEM10_00315</name>
</gene>
<dbReference type="RefSeq" id="WP_212212012.1">
    <property type="nucleotide sequence ID" value="NZ_JAGUCO010000001.1"/>
</dbReference>
<evidence type="ECO:0000313" key="2">
    <source>
        <dbReference type="EMBL" id="MBS2096696.1"/>
    </source>
</evidence>
<feature type="transmembrane region" description="Helical" evidence="1">
    <location>
        <begin position="124"/>
        <end position="144"/>
    </location>
</feature>
<keyword evidence="1" id="KW-0812">Transmembrane</keyword>
<accession>A0ABS5JP70</accession>
<protein>
    <submittedName>
        <fullName evidence="2">Uncharacterized protein</fullName>
    </submittedName>
</protein>
<dbReference type="EMBL" id="JAGUCO010000001">
    <property type="protein sequence ID" value="MBS2096696.1"/>
    <property type="molecule type" value="Genomic_DNA"/>
</dbReference>
<feature type="transmembrane region" description="Helical" evidence="1">
    <location>
        <begin position="6"/>
        <end position="26"/>
    </location>
</feature>
<evidence type="ECO:0000256" key="1">
    <source>
        <dbReference type="SAM" id="Phobius"/>
    </source>
</evidence>
<keyword evidence="1" id="KW-0472">Membrane</keyword>
<proteinExistence type="predicted"/>
<name>A0ABS5JP70_9BACT</name>
<dbReference type="Proteomes" id="UP000708576">
    <property type="component" value="Unassembled WGS sequence"/>
</dbReference>
<evidence type="ECO:0000313" key="3">
    <source>
        <dbReference type="Proteomes" id="UP000708576"/>
    </source>
</evidence>
<feature type="transmembrane region" description="Helical" evidence="1">
    <location>
        <begin position="47"/>
        <end position="69"/>
    </location>
</feature>
<keyword evidence="1" id="KW-1133">Transmembrane helix</keyword>
<dbReference type="PROSITE" id="PS51257">
    <property type="entry name" value="PROKAR_LIPOPROTEIN"/>
    <property type="match status" value="1"/>
</dbReference>
<reference evidence="2 3" key="1">
    <citation type="journal article" date="2015" name="Int. J. Syst. Evol. Microbiol.">
        <title>Carboxylicivirga linearis sp. nov., isolated from a sea cucumber culture pond.</title>
        <authorList>
            <person name="Wang F.Q."/>
            <person name="Zhou Y.X."/>
            <person name="Lin X.Z."/>
            <person name="Chen G.J."/>
            <person name="Du Z.J."/>
        </authorList>
    </citation>
    <scope>NUCLEOTIDE SEQUENCE [LARGE SCALE GENOMIC DNA]</scope>
    <source>
        <strain evidence="2 3">FB218</strain>
    </source>
</reference>